<dbReference type="PROSITE" id="PS51898">
    <property type="entry name" value="TYR_RECOMBINASE"/>
    <property type="match status" value="1"/>
</dbReference>
<dbReference type="SUPFAM" id="SSF56349">
    <property type="entry name" value="DNA breaking-rejoining enzymes"/>
    <property type="match status" value="1"/>
</dbReference>
<reference evidence="8" key="1">
    <citation type="submission" date="2023-01" db="EMBL/GenBank/DDBJ databases">
        <title>Sulfurovum sp. XTW-4 genome assembly.</title>
        <authorList>
            <person name="Wang J."/>
        </authorList>
    </citation>
    <scope>NUCLEOTIDE SEQUENCE</scope>
    <source>
        <strain evidence="8">XTW-4</strain>
    </source>
</reference>
<dbReference type="Gene3D" id="1.10.443.10">
    <property type="entry name" value="Intergrase catalytic core"/>
    <property type="match status" value="1"/>
</dbReference>
<name>A0ABT7QUT0_9BACT</name>
<evidence type="ECO:0000256" key="4">
    <source>
        <dbReference type="ARBA" id="ARBA00023172"/>
    </source>
</evidence>
<evidence type="ECO:0000256" key="1">
    <source>
        <dbReference type="ARBA" id="ARBA00008857"/>
    </source>
</evidence>
<dbReference type="PANTHER" id="PTHR30349:SF64">
    <property type="entry name" value="PROPHAGE INTEGRASE INTD-RELATED"/>
    <property type="match status" value="1"/>
</dbReference>
<accession>A0ABT7QUT0</accession>
<dbReference type="InterPro" id="IPR002104">
    <property type="entry name" value="Integrase_catalytic"/>
</dbReference>
<feature type="domain" description="Tyr recombinase" evidence="6">
    <location>
        <begin position="190"/>
        <end position="371"/>
    </location>
</feature>
<dbReference type="Pfam" id="PF00589">
    <property type="entry name" value="Phage_integrase"/>
    <property type="match status" value="1"/>
</dbReference>
<dbReference type="InterPro" id="IPR050090">
    <property type="entry name" value="Tyrosine_recombinase_XerCD"/>
</dbReference>
<evidence type="ECO:0000259" key="6">
    <source>
        <dbReference type="PROSITE" id="PS51898"/>
    </source>
</evidence>
<sequence length="374" mass="43643">MAKSITSRKYTGVYYYKLDNGDKSYAVRYTHKGKRYDKVIGRHSEGIREAYCFKVRTDLINEMKHGIDRSADMRLSELAEHFHKTKLNTETYNERLSRFEKEIKPFFRNRLVSEIRESDLIGFQEHLKKVRFGAKGRREANGEKSLANATINKYIDELKAIIKYGMKKKLVHFKDDPTENIQMLTESNNARERYLTKKEIDILREEVSFYDSNLQLFTALALGTGGRLNSVASIKKKDINIAGRRVLLIDDKKDDYYTAFLNDEIVKLLEGKLDKLRPNDSIYTGTKYGNKRAIQRKMKKILDKLFNVGLDVDDRQNRVVIHTLRHTFASHLAIKGTPIYTIQRLMNHRDIKHTMRYAKLAPDSGMVEVINLYD</sequence>
<evidence type="ECO:0000256" key="3">
    <source>
        <dbReference type="ARBA" id="ARBA00023125"/>
    </source>
</evidence>
<keyword evidence="4" id="KW-0233">DNA recombination</keyword>
<dbReference type="InterPro" id="IPR004107">
    <property type="entry name" value="Integrase_SAM-like_N"/>
</dbReference>
<dbReference type="InterPro" id="IPR044068">
    <property type="entry name" value="CB"/>
</dbReference>
<evidence type="ECO:0000256" key="5">
    <source>
        <dbReference type="PROSITE-ProRule" id="PRU01248"/>
    </source>
</evidence>
<dbReference type="Pfam" id="PF14659">
    <property type="entry name" value="Phage_int_SAM_3"/>
    <property type="match status" value="1"/>
</dbReference>
<organism evidence="8 9">
    <name type="scientific">Sulfurovum xiamenensis</name>
    <dbReference type="NCBI Taxonomy" id="3019066"/>
    <lineage>
        <taxon>Bacteria</taxon>
        <taxon>Pseudomonadati</taxon>
        <taxon>Campylobacterota</taxon>
        <taxon>Epsilonproteobacteria</taxon>
        <taxon>Campylobacterales</taxon>
        <taxon>Sulfurovaceae</taxon>
        <taxon>Sulfurovum</taxon>
    </lineage>
</organism>
<keyword evidence="2" id="KW-0229">DNA integration</keyword>
<evidence type="ECO:0000313" key="9">
    <source>
        <dbReference type="Proteomes" id="UP001169066"/>
    </source>
</evidence>
<proteinExistence type="inferred from homology"/>
<dbReference type="PANTHER" id="PTHR30349">
    <property type="entry name" value="PHAGE INTEGRASE-RELATED"/>
    <property type="match status" value="1"/>
</dbReference>
<dbReference type="InterPro" id="IPR010998">
    <property type="entry name" value="Integrase_recombinase_N"/>
</dbReference>
<feature type="domain" description="Core-binding (CB)" evidence="7">
    <location>
        <begin position="73"/>
        <end position="166"/>
    </location>
</feature>
<protein>
    <submittedName>
        <fullName evidence="8">Site-specific integrase</fullName>
    </submittedName>
</protein>
<comment type="similarity">
    <text evidence="1">Belongs to the 'phage' integrase family.</text>
</comment>
<dbReference type="EMBL" id="JAQIBC010000009">
    <property type="protein sequence ID" value="MDM5264517.1"/>
    <property type="molecule type" value="Genomic_DNA"/>
</dbReference>
<dbReference type="InterPro" id="IPR011010">
    <property type="entry name" value="DNA_brk_join_enz"/>
</dbReference>
<keyword evidence="3 5" id="KW-0238">DNA-binding</keyword>
<gene>
    <name evidence="8" type="ORF">PF327_09945</name>
</gene>
<dbReference type="Proteomes" id="UP001169066">
    <property type="component" value="Unassembled WGS sequence"/>
</dbReference>
<comment type="caution">
    <text evidence="8">The sequence shown here is derived from an EMBL/GenBank/DDBJ whole genome shotgun (WGS) entry which is preliminary data.</text>
</comment>
<keyword evidence="9" id="KW-1185">Reference proteome</keyword>
<evidence type="ECO:0000256" key="2">
    <source>
        <dbReference type="ARBA" id="ARBA00022908"/>
    </source>
</evidence>
<dbReference type="Gene3D" id="1.10.150.130">
    <property type="match status" value="1"/>
</dbReference>
<dbReference type="CDD" id="cd00796">
    <property type="entry name" value="INT_Rci_Hp1_C"/>
    <property type="match status" value="1"/>
</dbReference>
<dbReference type="InterPro" id="IPR013762">
    <property type="entry name" value="Integrase-like_cat_sf"/>
</dbReference>
<dbReference type="PROSITE" id="PS51900">
    <property type="entry name" value="CB"/>
    <property type="match status" value="1"/>
</dbReference>
<dbReference type="RefSeq" id="WP_289402415.1">
    <property type="nucleotide sequence ID" value="NZ_JAQIBC010000009.1"/>
</dbReference>
<evidence type="ECO:0000313" key="8">
    <source>
        <dbReference type="EMBL" id="MDM5264517.1"/>
    </source>
</evidence>
<evidence type="ECO:0000259" key="7">
    <source>
        <dbReference type="PROSITE" id="PS51900"/>
    </source>
</evidence>